<evidence type="ECO:0000259" key="3">
    <source>
        <dbReference type="SMART" id="SM00651"/>
    </source>
</evidence>
<proteinExistence type="inferred from homology"/>
<dbReference type="GO" id="GO:0031417">
    <property type="term" value="C:NatC complex"/>
    <property type="evidence" value="ECO:0007669"/>
    <property type="project" value="InterPro"/>
</dbReference>
<dbReference type="PANTHER" id="PTHR10701:SF5">
    <property type="entry name" value="N-ALPHA-ACETYLTRANSFERASE 38, NATC AUXILIARY SUBUNIT"/>
    <property type="match status" value="1"/>
</dbReference>
<dbReference type="Proteomes" id="UP000887572">
    <property type="component" value="Unplaced"/>
</dbReference>
<organism evidence="4 5">
    <name type="scientific">Globodera rostochiensis</name>
    <name type="common">Golden nematode worm</name>
    <name type="synonym">Heterodera rostochiensis</name>
    <dbReference type="NCBI Taxonomy" id="31243"/>
    <lineage>
        <taxon>Eukaryota</taxon>
        <taxon>Metazoa</taxon>
        <taxon>Ecdysozoa</taxon>
        <taxon>Nematoda</taxon>
        <taxon>Chromadorea</taxon>
        <taxon>Rhabditida</taxon>
        <taxon>Tylenchina</taxon>
        <taxon>Tylenchomorpha</taxon>
        <taxon>Tylenchoidea</taxon>
        <taxon>Heteroderidae</taxon>
        <taxon>Heteroderinae</taxon>
        <taxon>Globodera</taxon>
    </lineage>
</organism>
<dbReference type="WBParaSite" id="Gr19_v10_g1129.t1">
    <property type="protein sequence ID" value="Gr19_v10_g1129.t1"/>
    <property type="gene ID" value="Gr19_v10_g1129"/>
</dbReference>
<evidence type="ECO:0000313" key="4">
    <source>
        <dbReference type="Proteomes" id="UP000887572"/>
    </source>
</evidence>
<dbReference type="SMART" id="SM00651">
    <property type="entry name" value="Sm"/>
    <property type="match status" value="1"/>
</dbReference>
<dbReference type="AlphaFoldDB" id="A0A914GUD3"/>
<dbReference type="Gene3D" id="2.30.30.100">
    <property type="match status" value="1"/>
</dbReference>
<dbReference type="Pfam" id="PF01423">
    <property type="entry name" value="LSM"/>
    <property type="match status" value="1"/>
</dbReference>
<evidence type="ECO:0000256" key="1">
    <source>
        <dbReference type="ARBA" id="ARBA00006850"/>
    </source>
</evidence>
<dbReference type="InterPro" id="IPR034110">
    <property type="entry name" value="LSMD1_Sm"/>
</dbReference>
<keyword evidence="4" id="KW-1185">Reference proteome</keyword>
<protein>
    <submittedName>
        <fullName evidence="5">Sm domain-containing protein</fullName>
    </submittedName>
</protein>
<name>A0A914GUD3_GLORO</name>
<dbReference type="CDD" id="cd06168">
    <property type="entry name" value="LSMD1"/>
    <property type="match status" value="1"/>
</dbReference>
<feature type="region of interest" description="Disordered" evidence="2">
    <location>
        <begin position="1"/>
        <end position="36"/>
    </location>
</feature>
<feature type="domain" description="Sm" evidence="3">
    <location>
        <begin position="40"/>
        <end position="116"/>
    </location>
</feature>
<dbReference type="SUPFAM" id="SSF50182">
    <property type="entry name" value="Sm-like ribonucleoproteins"/>
    <property type="match status" value="1"/>
</dbReference>
<evidence type="ECO:0000256" key="2">
    <source>
        <dbReference type="SAM" id="MobiDB-lite"/>
    </source>
</evidence>
<accession>A0A914GUD3</accession>
<dbReference type="InterPro" id="IPR001163">
    <property type="entry name" value="Sm_dom_euk/arc"/>
</dbReference>
<dbReference type="InterPro" id="IPR050914">
    <property type="entry name" value="snRNP_SmB/NAA38-like"/>
</dbReference>
<dbReference type="PANTHER" id="PTHR10701">
    <property type="entry name" value="SMALL NUCLEAR RIBONUCLEOPROTEIN-ASSOCIATED PROTEIN B AND N"/>
    <property type="match status" value="1"/>
</dbReference>
<reference evidence="5" key="1">
    <citation type="submission" date="2022-11" db="UniProtKB">
        <authorList>
            <consortium name="WormBaseParasite"/>
        </authorList>
    </citation>
    <scope>IDENTIFICATION</scope>
</reference>
<sequence length="136" mass="15367">MENATESDGAGRSGEQEDSHLVPSSDAKIAGGEAISEPGKGVERWLGETLRVELIDGRVIYGRFVCTDNVPNIILMDSREFWMFKEDEAGGDRTRIPIRRVGMVLIRGEHIKRIFHIVLPDKETNAKRTEEEWKSE</sequence>
<comment type="similarity">
    <text evidence="1">Belongs to the snRNP Sm proteins family.</text>
</comment>
<evidence type="ECO:0000313" key="5">
    <source>
        <dbReference type="WBParaSite" id="Gr19_v10_g1129.t1"/>
    </source>
</evidence>
<dbReference type="InterPro" id="IPR010920">
    <property type="entry name" value="LSM_dom_sf"/>
</dbReference>